<comment type="caution">
    <text evidence="2">The sequence shown here is derived from an EMBL/GenBank/DDBJ whole genome shotgun (WGS) entry which is preliminary data.</text>
</comment>
<reference evidence="2" key="1">
    <citation type="submission" date="2023-07" db="EMBL/GenBank/DDBJ databases">
        <authorList>
            <person name="Kim M.K."/>
        </authorList>
    </citation>
    <scope>NUCLEOTIDE SEQUENCE</scope>
    <source>
        <strain evidence="2">CA1-15</strain>
    </source>
</reference>
<dbReference type="RefSeq" id="WP_304560503.1">
    <property type="nucleotide sequence ID" value="NZ_JAUQSZ010000003.1"/>
</dbReference>
<dbReference type="InterPro" id="IPR036249">
    <property type="entry name" value="Thioredoxin-like_sf"/>
</dbReference>
<dbReference type="InterPro" id="IPR000866">
    <property type="entry name" value="AhpC/TSA"/>
</dbReference>
<accession>A0ABT8ZWV5</accession>
<sequence length="211" mass="22675">MTQQTLAAQFAALHAQRERDWSPEQLAKNVGTRADLVRRYDAHAHVQVGDTVEDFTLIGEDGEAIGRDQLLARGPAVLIFYRFGGCPACNIALPHYDRHLSSVLREAGIPLVAISPQTPVDATLRARQGLSLQLAADPQGTLADRLGIAFETDTGAIPGVERPALPQPTILILGPDARVRFVAASPDWLDRPEADVVLAALPEVARVRAAA</sequence>
<dbReference type="Pfam" id="PF00578">
    <property type="entry name" value="AhpC-TSA"/>
    <property type="match status" value="1"/>
</dbReference>
<dbReference type="InterPro" id="IPR013766">
    <property type="entry name" value="Thioredoxin_domain"/>
</dbReference>
<evidence type="ECO:0000313" key="3">
    <source>
        <dbReference type="Proteomes" id="UP001176468"/>
    </source>
</evidence>
<keyword evidence="3" id="KW-1185">Reference proteome</keyword>
<feature type="domain" description="Thioredoxin" evidence="1">
    <location>
        <begin position="46"/>
        <end position="206"/>
    </location>
</feature>
<evidence type="ECO:0000259" key="1">
    <source>
        <dbReference type="PROSITE" id="PS51352"/>
    </source>
</evidence>
<proteinExistence type="predicted"/>
<protein>
    <submittedName>
        <fullName evidence="2">Peroxiredoxin-like family protein</fullName>
    </submittedName>
</protein>
<organism evidence="2 3">
    <name type="scientific">Sphingomonas immobilis</name>
    <dbReference type="NCBI Taxonomy" id="3063997"/>
    <lineage>
        <taxon>Bacteria</taxon>
        <taxon>Pseudomonadati</taxon>
        <taxon>Pseudomonadota</taxon>
        <taxon>Alphaproteobacteria</taxon>
        <taxon>Sphingomonadales</taxon>
        <taxon>Sphingomonadaceae</taxon>
        <taxon>Sphingomonas</taxon>
    </lineage>
</organism>
<dbReference type="Gene3D" id="3.40.30.10">
    <property type="entry name" value="Glutaredoxin"/>
    <property type="match status" value="1"/>
</dbReference>
<dbReference type="EMBL" id="JAUQSZ010000003">
    <property type="protein sequence ID" value="MDO7842054.1"/>
    <property type="molecule type" value="Genomic_DNA"/>
</dbReference>
<dbReference type="SUPFAM" id="SSF52833">
    <property type="entry name" value="Thioredoxin-like"/>
    <property type="match status" value="1"/>
</dbReference>
<gene>
    <name evidence="2" type="ORF">Q5H94_06940</name>
</gene>
<evidence type="ECO:0000313" key="2">
    <source>
        <dbReference type="EMBL" id="MDO7842054.1"/>
    </source>
</evidence>
<dbReference type="CDD" id="cd02970">
    <property type="entry name" value="PRX_like2"/>
    <property type="match status" value="1"/>
</dbReference>
<name>A0ABT8ZWV5_9SPHN</name>
<dbReference type="PROSITE" id="PS51352">
    <property type="entry name" value="THIOREDOXIN_2"/>
    <property type="match status" value="1"/>
</dbReference>
<dbReference type="Proteomes" id="UP001176468">
    <property type="component" value="Unassembled WGS sequence"/>
</dbReference>